<dbReference type="SUPFAM" id="SSF141673">
    <property type="entry name" value="MOSC N-terminal domain-like"/>
    <property type="match status" value="1"/>
</dbReference>
<dbReference type="Gene3D" id="3.90.1150.10">
    <property type="entry name" value="Aspartate Aminotransferase, domain 1"/>
    <property type="match status" value="1"/>
</dbReference>
<accession>A0A5A7PNJ1</accession>
<dbReference type="SUPFAM" id="SSF53383">
    <property type="entry name" value="PLP-dependent transferases"/>
    <property type="match status" value="1"/>
</dbReference>
<dbReference type="PANTHER" id="PTHR14237">
    <property type="entry name" value="MOLYBDOPTERIN COFACTOR SULFURASE MOSC"/>
    <property type="match status" value="1"/>
</dbReference>
<proteinExistence type="predicted"/>
<dbReference type="PANTHER" id="PTHR14237:SF80">
    <property type="entry name" value="MOLYBDENUM COFACTOR SULFURASE"/>
    <property type="match status" value="1"/>
</dbReference>
<dbReference type="InterPro" id="IPR015421">
    <property type="entry name" value="PyrdxlP-dep_Trfase_major"/>
</dbReference>
<dbReference type="InterPro" id="IPR015422">
    <property type="entry name" value="PyrdxlP-dep_Trfase_small"/>
</dbReference>
<gene>
    <name evidence="4" type="ORF">STAS_10033</name>
</gene>
<dbReference type="InterPro" id="IPR000192">
    <property type="entry name" value="Aminotrans_V_dom"/>
</dbReference>
<protein>
    <submittedName>
        <fullName evidence="4">Molybdenum cofactor sulfurase</fullName>
    </submittedName>
</protein>
<dbReference type="Pfam" id="PF03476">
    <property type="entry name" value="MOSC_N"/>
    <property type="match status" value="1"/>
</dbReference>
<keyword evidence="1" id="KW-0175">Coiled coil</keyword>
<organism evidence="4 5">
    <name type="scientific">Striga asiatica</name>
    <name type="common">Asiatic witchweed</name>
    <name type="synonym">Buchnera asiatica</name>
    <dbReference type="NCBI Taxonomy" id="4170"/>
    <lineage>
        <taxon>Eukaryota</taxon>
        <taxon>Viridiplantae</taxon>
        <taxon>Streptophyta</taxon>
        <taxon>Embryophyta</taxon>
        <taxon>Tracheophyta</taxon>
        <taxon>Spermatophyta</taxon>
        <taxon>Magnoliopsida</taxon>
        <taxon>eudicotyledons</taxon>
        <taxon>Gunneridae</taxon>
        <taxon>Pentapetalae</taxon>
        <taxon>asterids</taxon>
        <taxon>lamiids</taxon>
        <taxon>Lamiales</taxon>
        <taxon>Orobanchaceae</taxon>
        <taxon>Buchnereae</taxon>
        <taxon>Striga</taxon>
    </lineage>
</organism>
<sequence length="726" mass="80948">MAHGGGDGNSVGPDFDLPDDVLAVIPTDPYEQLDLARKLTSMAIASRVSKLETETRSLRQKLSEKDRLVEELEDKVSQLEGAFQDAEMRLKLTREENMELLKERDSLASTAKKLSRDLAKVLSFFNASPGEYKCIFTSGATAALKLVGETFPWSRQSTFMYTMENHNSVLGIREYALGKGAVAVAVDIADQGHNGKSDIKITPHTVQRRGEAGCILKEQTSDTYNLFAFPSECNFSGLRFNLDLVNVVKEDSFEIPGTSLHQRCMILIDAAKGSATSPPDLSKYKADFVVVSFYKLFGYPTGIGALIARNGTVAASIADIDFYRRRDGIEEHFEDGTLSFASIASLRHGFKILNALTMSSISRHEMSLASYVRRELLSLTHVNGNRVCTVYGVDDPQLSSNKMGPTVSFNLKRLDGSWVGHREVEKLASLSNIQLRAFLSSLFPPPILMLRQDAFVILVRVQNILAGHICWDDQDILHGKPTGAVRVSFGYMSTFEDARRFLEFIRGSFVSLAAQGMCRAPYLAEGIERVTAKCSLKSITIYPIKSCAGFTVESWPLSSTGLLHDREWLLKSFSGEVLTQKKVPELGFITTLVDLKSGLLIAESPHCKEKLHVELKSGQSIAGREVMEVYSQRYEVQGYSNEVDIWFSNAIGRSCKLVRSYSPHQNLVCFPSRNTEGMCRDFKTKLNFVNEAQFLLVTEESIADLNRRLKSSMPYIPFSYHQYAYL</sequence>
<name>A0A5A7PNJ1_STRAF</name>
<evidence type="ECO:0000259" key="3">
    <source>
        <dbReference type="Pfam" id="PF03476"/>
    </source>
</evidence>
<feature type="domain" description="Molybdenum cofactor sulfurase middle" evidence="3">
    <location>
        <begin position="535"/>
        <end position="653"/>
    </location>
</feature>
<dbReference type="OrthoDB" id="10264306at2759"/>
<feature type="coiled-coil region" evidence="1">
    <location>
        <begin position="55"/>
        <end position="117"/>
    </location>
</feature>
<dbReference type="AlphaFoldDB" id="A0A5A7PNJ1"/>
<feature type="domain" description="Aminotransferase class V" evidence="2">
    <location>
        <begin position="261"/>
        <end position="416"/>
    </location>
</feature>
<keyword evidence="5" id="KW-1185">Reference proteome</keyword>
<dbReference type="InterPro" id="IPR005303">
    <property type="entry name" value="MOCOS_middle"/>
</dbReference>
<evidence type="ECO:0000313" key="5">
    <source>
        <dbReference type="Proteomes" id="UP000325081"/>
    </source>
</evidence>
<dbReference type="Gene3D" id="3.40.640.10">
    <property type="entry name" value="Type I PLP-dependent aspartate aminotransferase-like (Major domain)"/>
    <property type="match status" value="1"/>
</dbReference>
<evidence type="ECO:0000313" key="4">
    <source>
        <dbReference type="EMBL" id="GER33877.1"/>
    </source>
</evidence>
<comment type="caution">
    <text evidence="4">The sequence shown here is derived from an EMBL/GenBank/DDBJ whole genome shotgun (WGS) entry which is preliminary data.</text>
</comment>
<dbReference type="InterPro" id="IPR015424">
    <property type="entry name" value="PyrdxlP-dep_Trfase"/>
</dbReference>
<dbReference type="EMBL" id="BKCP01004805">
    <property type="protein sequence ID" value="GER33877.1"/>
    <property type="molecule type" value="Genomic_DNA"/>
</dbReference>
<dbReference type="Pfam" id="PF00266">
    <property type="entry name" value="Aminotran_5"/>
    <property type="match status" value="1"/>
</dbReference>
<dbReference type="Proteomes" id="UP000325081">
    <property type="component" value="Unassembled WGS sequence"/>
</dbReference>
<reference evidence="5" key="1">
    <citation type="journal article" date="2019" name="Curr. Biol.">
        <title>Genome Sequence of Striga asiatica Provides Insight into the Evolution of Plant Parasitism.</title>
        <authorList>
            <person name="Yoshida S."/>
            <person name="Kim S."/>
            <person name="Wafula E.K."/>
            <person name="Tanskanen J."/>
            <person name="Kim Y.M."/>
            <person name="Honaas L."/>
            <person name="Yang Z."/>
            <person name="Spallek T."/>
            <person name="Conn C.E."/>
            <person name="Ichihashi Y."/>
            <person name="Cheong K."/>
            <person name="Cui S."/>
            <person name="Der J.P."/>
            <person name="Gundlach H."/>
            <person name="Jiao Y."/>
            <person name="Hori C."/>
            <person name="Ishida J.K."/>
            <person name="Kasahara H."/>
            <person name="Kiba T."/>
            <person name="Kim M.S."/>
            <person name="Koo N."/>
            <person name="Laohavisit A."/>
            <person name="Lee Y.H."/>
            <person name="Lumba S."/>
            <person name="McCourt P."/>
            <person name="Mortimer J.C."/>
            <person name="Mutuku J.M."/>
            <person name="Nomura T."/>
            <person name="Sasaki-Sekimoto Y."/>
            <person name="Seto Y."/>
            <person name="Wang Y."/>
            <person name="Wakatake T."/>
            <person name="Sakakibara H."/>
            <person name="Demura T."/>
            <person name="Yamaguchi S."/>
            <person name="Yoneyama K."/>
            <person name="Manabe R.I."/>
            <person name="Nelson D.C."/>
            <person name="Schulman A.H."/>
            <person name="Timko M.P."/>
            <person name="dePamphilis C.W."/>
            <person name="Choi D."/>
            <person name="Shirasu K."/>
        </authorList>
    </citation>
    <scope>NUCLEOTIDE SEQUENCE [LARGE SCALE GENOMIC DNA]</scope>
    <source>
        <strain evidence="5">cv. UVA1</strain>
    </source>
</reference>
<evidence type="ECO:0000256" key="1">
    <source>
        <dbReference type="SAM" id="Coils"/>
    </source>
</evidence>
<evidence type="ECO:0000259" key="2">
    <source>
        <dbReference type="Pfam" id="PF00266"/>
    </source>
</evidence>